<dbReference type="InterPro" id="IPR017941">
    <property type="entry name" value="Rieske_2Fe-2S"/>
</dbReference>
<keyword evidence="2" id="KW-0479">Metal-binding</keyword>
<evidence type="ECO:0000259" key="5">
    <source>
        <dbReference type="PROSITE" id="PS51296"/>
    </source>
</evidence>
<dbReference type="AlphaFoldDB" id="A0A0R2QJJ6"/>
<dbReference type="GO" id="GO:0004497">
    <property type="term" value="F:monooxygenase activity"/>
    <property type="evidence" value="ECO:0007669"/>
    <property type="project" value="UniProtKB-ARBA"/>
</dbReference>
<dbReference type="Pfam" id="PF00355">
    <property type="entry name" value="Rieske"/>
    <property type="match status" value="1"/>
</dbReference>
<reference evidence="6 7" key="1">
    <citation type="submission" date="2015-10" db="EMBL/GenBank/DDBJ databases">
        <title>Metagenome-Assembled Genomes uncover a global brackish microbiome.</title>
        <authorList>
            <person name="Hugerth L.W."/>
            <person name="Larsson J."/>
            <person name="Alneberg J."/>
            <person name="Lindh M.V."/>
            <person name="Legrand C."/>
            <person name="Pinhassi J."/>
            <person name="Andersson A.F."/>
        </authorList>
    </citation>
    <scope>NUCLEOTIDE SEQUENCE [LARGE SCALE GENOMIC DNA]</scope>
    <source>
        <strain evidence="6">BACL6 MAG-120924-bin43</strain>
    </source>
</reference>
<gene>
    <name evidence="6" type="ORF">ABR75_04880</name>
</gene>
<evidence type="ECO:0000313" key="7">
    <source>
        <dbReference type="Proteomes" id="UP000051017"/>
    </source>
</evidence>
<dbReference type="GO" id="GO:0051537">
    <property type="term" value="F:2 iron, 2 sulfur cluster binding"/>
    <property type="evidence" value="ECO:0007669"/>
    <property type="project" value="UniProtKB-KW"/>
</dbReference>
<dbReference type="PROSITE" id="PS51296">
    <property type="entry name" value="RIESKE"/>
    <property type="match status" value="1"/>
</dbReference>
<dbReference type="CDD" id="cd03528">
    <property type="entry name" value="Rieske_RO_ferredoxin"/>
    <property type="match status" value="1"/>
</dbReference>
<evidence type="ECO:0000313" key="6">
    <source>
        <dbReference type="EMBL" id="KRO49291.1"/>
    </source>
</evidence>
<protein>
    <recommendedName>
        <fullName evidence="5">Rieske domain-containing protein</fullName>
    </recommendedName>
</protein>
<dbReference type="InterPro" id="IPR036922">
    <property type="entry name" value="Rieske_2Fe-2S_sf"/>
</dbReference>
<evidence type="ECO:0000256" key="1">
    <source>
        <dbReference type="ARBA" id="ARBA00022714"/>
    </source>
</evidence>
<dbReference type="PANTHER" id="PTHR21496">
    <property type="entry name" value="FERREDOXIN-RELATED"/>
    <property type="match status" value="1"/>
</dbReference>
<dbReference type="GO" id="GO:0016705">
    <property type="term" value="F:oxidoreductase activity, acting on paired donors, with incorporation or reduction of molecular oxygen"/>
    <property type="evidence" value="ECO:0007669"/>
    <property type="project" value="UniProtKB-ARBA"/>
</dbReference>
<dbReference type="EMBL" id="LIBJ01000023">
    <property type="protein sequence ID" value="KRO49291.1"/>
    <property type="molecule type" value="Genomic_DNA"/>
</dbReference>
<keyword evidence="1" id="KW-0001">2Fe-2S</keyword>
<keyword evidence="3" id="KW-0408">Iron</keyword>
<comment type="caution">
    <text evidence="6">The sequence shown here is derived from an EMBL/GenBank/DDBJ whole genome shotgun (WGS) entry which is preliminary data.</text>
</comment>
<accession>A0A0R2QJJ6</accession>
<dbReference type="PANTHER" id="PTHR21496:SF23">
    <property type="entry name" value="3-PHENYLPROPIONATE_CINNAMIC ACID DIOXYGENASE FERREDOXIN SUBUNIT"/>
    <property type="match status" value="1"/>
</dbReference>
<dbReference type="Proteomes" id="UP000051017">
    <property type="component" value="Unassembled WGS sequence"/>
</dbReference>
<evidence type="ECO:0000256" key="4">
    <source>
        <dbReference type="ARBA" id="ARBA00023014"/>
    </source>
</evidence>
<dbReference type="GO" id="GO:0046872">
    <property type="term" value="F:metal ion binding"/>
    <property type="evidence" value="ECO:0007669"/>
    <property type="project" value="UniProtKB-KW"/>
</dbReference>
<dbReference type="SUPFAM" id="SSF50022">
    <property type="entry name" value="ISP domain"/>
    <property type="match status" value="1"/>
</dbReference>
<proteinExistence type="predicted"/>
<dbReference type="Gene3D" id="2.102.10.10">
    <property type="entry name" value="Rieske [2Fe-2S] iron-sulphur domain"/>
    <property type="match status" value="1"/>
</dbReference>
<keyword evidence="4" id="KW-0411">Iron-sulfur</keyword>
<sequence>MSAIKVCALADIASGQVRKFAVEGRNIAVVRIDDDVYAIGDKCSHADVSLSEGEVLCDTKELECMKHGSAFSLVSGMPNTLPAIQSVPVYAATVVDGNVMITVESAK</sequence>
<name>A0A0R2QJJ6_9ACTN</name>
<evidence type="ECO:0000256" key="3">
    <source>
        <dbReference type="ARBA" id="ARBA00023004"/>
    </source>
</evidence>
<feature type="domain" description="Rieske" evidence="5">
    <location>
        <begin position="4"/>
        <end position="101"/>
    </location>
</feature>
<evidence type="ECO:0000256" key="2">
    <source>
        <dbReference type="ARBA" id="ARBA00022723"/>
    </source>
</evidence>
<organism evidence="6 7">
    <name type="scientific">Acidimicrobiia bacterium BACL6 MAG-120924-bin43</name>
    <dbReference type="NCBI Taxonomy" id="1655583"/>
    <lineage>
        <taxon>Bacteria</taxon>
        <taxon>Bacillati</taxon>
        <taxon>Actinomycetota</taxon>
        <taxon>Acidimicrobiia</taxon>
        <taxon>acIV cluster</taxon>
    </lineage>
</organism>